<reference evidence="2 3" key="1">
    <citation type="journal article" date="2014" name="Science">
        <title>Plant genetics. Early allopolyploid evolution in the post-Neolithic Brassica napus oilseed genome.</title>
        <authorList>
            <person name="Chalhoub B."/>
            <person name="Denoeud F."/>
            <person name="Liu S."/>
            <person name="Parkin I.A."/>
            <person name="Tang H."/>
            <person name="Wang X."/>
            <person name="Chiquet J."/>
            <person name="Belcram H."/>
            <person name="Tong C."/>
            <person name="Samans B."/>
            <person name="Correa M."/>
            <person name="Da Silva C."/>
            <person name="Just J."/>
            <person name="Falentin C."/>
            <person name="Koh C.S."/>
            <person name="Le Clainche I."/>
            <person name="Bernard M."/>
            <person name="Bento P."/>
            <person name="Noel B."/>
            <person name="Labadie K."/>
            <person name="Alberti A."/>
            <person name="Charles M."/>
            <person name="Arnaud D."/>
            <person name="Guo H."/>
            <person name="Daviaud C."/>
            <person name="Alamery S."/>
            <person name="Jabbari K."/>
            <person name="Zhao M."/>
            <person name="Edger P.P."/>
            <person name="Chelaifa H."/>
            <person name="Tack D."/>
            <person name="Lassalle G."/>
            <person name="Mestiri I."/>
            <person name="Schnel N."/>
            <person name="Le Paslier M.C."/>
            <person name="Fan G."/>
            <person name="Renault V."/>
            <person name="Bayer P.E."/>
            <person name="Golicz A.A."/>
            <person name="Manoli S."/>
            <person name="Lee T.H."/>
            <person name="Thi V.H."/>
            <person name="Chalabi S."/>
            <person name="Hu Q."/>
            <person name="Fan C."/>
            <person name="Tollenaere R."/>
            <person name="Lu Y."/>
            <person name="Battail C."/>
            <person name="Shen J."/>
            <person name="Sidebottom C.H."/>
            <person name="Wang X."/>
            <person name="Canaguier A."/>
            <person name="Chauveau A."/>
            <person name="Berard A."/>
            <person name="Deniot G."/>
            <person name="Guan M."/>
            <person name="Liu Z."/>
            <person name="Sun F."/>
            <person name="Lim Y.P."/>
            <person name="Lyons E."/>
            <person name="Town C.D."/>
            <person name="Bancroft I."/>
            <person name="Wang X."/>
            <person name="Meng J."/>
            <person name="Ma J."/>
            <person name="Pires J.C."/>
            <person name="King G.J."/>
            <person name="Brunel D."/>
            <person name="Delourme R."/>
            <person name="Renard M."/>
            <person name="Aury J.M."/>
            <person name="Adams K.L."/>
            <person name="Batley J."/>
            <person name="Snowdon R.J."/>
            <person name="Tost J."/>
            <person name="Edwards D."/>
            <person name="Zhou Y."/>
            <person name="Hua W."/>
            <person name="Sharpe A.G."/>
            <person name="Paterson A.H."/>
            <person name="Guan C."/>
            <person name="Wincker P."/>
        </authorList>
    </citation>
    <scope>NUCLEOTIDE SEQUENCE [LARGE SCALE GENOMIC DNA]</scope>
    <source>
        <strain evidence="3">cv. Darmor-bzh</strain>
    </source>
</reference>
<dbReference type="EMBL" id="HG994357">
    <property type="protein sequence ID" value="CAF2129770.1"/>
    <property type="molecule type" value="Genomic_DNA"/>
</dbReference>
<evidence type="ECO:0000313" key="1">
    <source>
        <dbReference type="EMBL" id="CAF2129770.1"/>
    </source>
</evidence>
<accession>A0A078JJB2</accession>
<sequence>MASTERSEDISSSYIIEQFLPDVAALAAVTSAASQRKKKSLSYLTATVKQSCFSPKACGLHVLLLPWSTKHRICGVNNAFSQPKFITKDN</sequence>
<gene>
    <name evidence="2" type="primary">BnaA03g57980D</name>
    <name evidence="1" type="ORF">DARMORV10_A03P48490.1</name>
    <name evidence="2" type="ORF">GSBRNA2T00065289001</name>
</gene>
<reference evidence="2" key="2">
    <citation type="submission" date="2014-06" db="EMBL/GenBank/DDBJ databases">
        <authorList>
            <person name="Genoscope - CEA"/>
        </authorList>
    </citation>
    <scope>NUCLEOTIDE SEQUENCE</scope>
</reference>
<dbReference type="Proteomes" id="UP001295469">
    <property type="component" value="Chromosome A03"/>
</dbReference>
<reference evidence="1" key="3">
    <citation type="submission" date="2021-01" db="EMBL/GenBank/DDBJ databases">
        <authorList>
            <consortium name="Genoscope - CEA"/>
            <person name="William W."/>
        </authorList>
    </citation>
    <scope>NUCLEOTIDE SEQUENCE</scope>
</reference>
<name>A0A078JJB2_BRANA</name>
<keyword evidence="3" id="KW-1185">Reference proteome</keyword>
<dbReference type="Gramene" id="CDY67663">
    <property type="protein sequence ID" value="CDY67663"/>
    <property type="gene ID" value="GSBRNA2T00065289001"/>
</dbReference>
<dbReference type="EMBL" id="LK036360">
    <property type="protein sequence ID" value="CDY67663.1"/>
    <property type="molecule type" value="Genomic_DNA"/>
</dbReference>
<evidence type="ECO:0000313" key="2">
    <source>
        <dbReference type="EMBL" id="CDY67663.1"/>
    </source>
</evidence>
<dbReference type="PaxDb" id="3708-A0A078JJB2"/>
<dbReference type="AlphaFoldDB" id="A0A078JJB2"/>
<proteinExistence type="predicted"/>
<dbReference type="Proteomes" id="UP000028999">
    <property type="component" value="Unassembled WGS sequence"/>
</dbReference>
<protein>
    <submittedName>
        <fullName evidence="1">(rape) hypothetical protein</fullName>
    </submittedName>
    <submittedName>
        <fullName evidence="2">BnaA03g57980D protein</fullName>
    </submittedName>
</protein>
<evidence type="ECO:0000313" key="3">
    <source>
        <dbReference type="Proteomes" id="UP000028999"/>
    </source>
</evidence>
<organism evidence="2 3">
    <name type="scientific">Brassica napus</name>
    <name type="common">Rape</name>
    <dbReference type="NCBI Taxonomy" id="3708"/>
    <lineage>
        <taxon>Eukaryota</taxon>
        <taxon>Viridiplantae</taxon>
        <taxon>Streptophyta</taxon>
        <taxon>Embryophyta</taxon>
        <taxon>Tracheophyta</taxon>
        <taxon>Spermatophyta</taxon>
        <taxon>Magnoliopsida</taxon>
        <taxon>eudicotyledons</taxon>
        <taxon>Gunneridae</taxon>
        <taxon>Pentapetalae</taxon>
        <taxon>rosids</taxon>
        <taxon>malvids</taxon>
        <taxon>Brassicales</taxon>
        <taxon>Brassicaceae</taxon>
        <taxon>Brassiceae</taxon>
        <taxon>Brassica</taxon>
    </lineage>
</organism>